<accession>A0A4U5PJK5</accession>
<evidence type="ECO:0000313" key="2">
    <source>
        <dbReference type="EMBL" id="TKR96917.1"/>
    </source>
</evidence>
<protein>
    <recommendedName>
        <fullName evidence="1">Serpin domain-containing protein</fullName>
    </recommendedName>
</protein>
<dbReference type="EMBL" id="AZBU02000002">
    <property type="protein sequence ID" value="TKR96917.1"/>
    <property type="molecule type" value="Genomic_DNA"/>
</dbReference>
<dbReference type="AlphaFoldDB" id="A0A4U5PJK5"/>
<gene>
    <name evidence="2" type="ORF">L596_010866</name>
</gene>
<organism evidence="2 3">
    <name type="scientific">Steinernema carpocapsae</name>
    <name type="common">Entomopathogenic nematode</name>
    <dbReference type="NCBI Taxonomy" id="34508"/>
    <lineage>
        <taxon>Eukaryota</taxon>
        <taxon>Metazoa</taxon>
        <taxon>Ecdysozoa</taxon>
        <taxon>Nematoda</taxon>
        <taxon>Chromadorea</taxon>
        <taxon>Rhabditida</taxon>
        <taxon>Tylenchina</taxon>
        <taxon>Panagrolaimomorpha</taxon>
        <taxon>Strongyloidoidea</taxon>
        <taxon>Steinernematidae</taxon>
        <taxon>Steinernema</taxon>
    </lineage>
</organism>
<feature type="domain" description="Serpin" evidence="1">
    <location>
        <begin position="19"/>
        <end position="119"/>
    </location>
</feature>
<dbReference type="Proteomes" id="UP000298663">
    <property type="component" value="Unassembled WGS sequence"/>
</dbReference>
<reference evidence="2 3" key="2">
    <citation type="journal article" date="2019" name="G3 (Bethesda)">
        <title>Hybrid Assembly of the Genome of the Entomopathogenic Nematode Steinernema carpocapsae Identifies the X-Chromosome.</title>
        <authorList>
            <person name="Serra L."/>
            <person name="Macchietto M."/>
            <person name="Macias-Munoz A."/>
            <person name="McGill C.J."/>
            <person name="Rodriguez I.M."/>
            <person name="Rodriguez B."/>
            <person name="Murad R."/>
            <person name="Mortazavi A."/>
        </authorList>
    </citation>
    <scope>NUCLEOTIDE SEQUENCE [LARGE SCALE GENOMIC DNA]</scope>
    <source>
        <strain evidence="2 3">ALL</strain>
    </source>
</reference>
<keyword evidence="3" id="KW-1185">Reference proteome</keyword>
<evidence type="ECO:0000313" key="3">
    <source>
        <dbReference type="Proteomes" id="UP000298663"/>
    </source>
</evidence>
<reference evidence="2 3" key="1">
    <citation type="journal article" date="2015" name="Genome Biol.">
        <title>Comparative genomics of Steinernema reveals deeply conserved gene regulatory networks.</title>
        <authorList>
            <person name="Dillman A.R."/>
            <person name="Macchietto M."/>
            <person name="Porter C.F."/>
            <person name="Rogers A."/>
            <person name="Williams B."/>
            <person name="Antoshechkin I."/>
            <person name="Lee M.M."/>
            <person name="Goodwin Z."/>
            <person name="Lu X."/>
            <person name="Lewis E.E."/>
            <person name="Goodrich-Blair H."/>
            <person name="Stock S.P."/>
            <person name="Adams B.J."/>
            <person name="Sternberg P.W."/>
            <person name="Mortazavi A."/>
        </authorList>
    </citation>
    <scope>NUCLEOTIDE SEQUENCE [LARGE SCALE GENOMIC DNA]</scope>
    <source>
        <strain evidence="2 3">ALL</strain>
    </source>
</reference>
<dbReference type="Pfam" id="PF00079">
    <property type="entry name" value="Serpin"/>
    <property type="match status" value="1"/>
</dbReference>
<dbReference type="InterPro" id="IPR036186">
    <property type="entry name" value="Serpin_sf"/>
</dbReference>
<dbReference type="SUPFAM" id="SSF56574">
    <property type="entry name" value="Serpins"/>
    <property type="match status" value="1"/>
</dbReference>
<dbReference type="InterPro" id="IPR023796">
    <property type="entry name" value="Serpin_dom"/>
</dbReference>
<dbReference type="STRING" id="34508.A0A4U5PJK5"/>
<name>A0A4U5PJK5_STECR</name>
<evidence type="ECO:0000259" key="1">
    <source>
        <dbReference type="Pfam" id="PF00079"/>
    </source>
</evidence>
<comment type="caution">
    <text evidence="2">The sequence shown here is derived from an EMBL/GenBank/DDBJ whole genome shotgun (WGS) entry which is preliminary data.</text>
</comment>
<dbReference type="InterPro" id="IPR042178">
    <property type="entry name" value="Serpin_sf_1"/>
</dbReference>
<dbReference type="Gene3D" id="3.30.497.10">
    <property type="entry name" value="Antithrombin, subunit I, domain 2"/>
    <property type="match status" value="1"/>
</dbReference>
<proteinExistence type="predicted"/>
<dbReference type="OrthoDB" id="5834349at2759"/>
<sequence length="125" mass="14570">MPSKKAHKDAIPPDEFQEYRRTFEEANICVSPFEVIRGFGAVSLLAEEKTLQQLQKFLKFALFGPDVKNHLDGVHQTIFRLSRSFVHPTTSAAVRVFFEKRSVLPLKDEILVALERFYREPKRHR</sequence>